<dbReference type="Proteomes" id="UP000192596">
    <property type="component" value="Unassembled WGS sequence"/>
</dbReference>
<evidence type="ECO:0000256" key="6">
    <source>
        <dbReference type="ARBA" id="ARBA00023242"/>
    </source>
</evidence>
<keyword evidence="4" id="KW-0963">Cytoplasm</keyword>
<dbReference type="InterPro" id="IPR045135">
    <property type="entry name" value="Rpn7_N"/>
</dbReference>
<keyword evidence="9" id="KW-1185">Reference proteome</keyword>
<dbReference type="OrthoDB" id="422427at2759"/>
<dbReference type="InParanoid" id="A0A1V8SBW5"/>
<dbReference type="PROSITE" id="PS50250">
    <property type="entry name" value="PCI"/>
    <property type="match status" value="1"/>
</dbReference>
<dbReference type="EMBL" id="NAJO01000063">
    <property type="protein sequence ID" value="OQN96636.1"/>
    <property type="molecule type" value="Genomic_DNA"/>
</dbReference>
<evidence type="ECO:0000256" key="5">
    <source>
        <dbReference type="ARBA" id="ARBA00022790"/>
    </source>
</evidence>
<dbReference type="GO" id="GO:0005737">
    <property type="term" value="C:cytoplasm"/>
    <property type="evidence" value="ECO:0007669"/>
    <property type="project" value="UniProtKB-SubCell"/>
</dbReference>
<comment type="subcellular location">
    <subcellularLocation>
        <location evidence="2">Cytoplasm</location>
    </subcellularLocation>
    <subcellularLocation>
        <location evidence="1">Nucleus</location>
    </subcellularLocation>
</comment>
<dbReference type="Gene3D" id="1.25.40.570">
    <property type="match status" value="1"/>
</dbReference>
<keyword evidence="5" id="KW-0736">Signalosome</keyword>
<accession>A0A1V8SBW5</accession>
<comment type="caution">
    <text evidence="8">The sequence shown here is derived from an EMBL/GenBank/DDBJ whole genome shotgun (WGS) entry which is preliminary data.</text>
</comment>
<dbReference type="GO" id="GO:0008180">
    <property type="term" value="C:COP9 signalosome"/>
    <property type="evidence" value="ECO:0007669"/>
    <property type="project" value="UniProtKB-KW"/>
</dbReference>
<dbReference type="InterPro" id="IPR000717">
    <property type="entry name" value="PCI_dom"/>
</dbReference>
<evidence type="ECO:0000313" key="8">
    <source>
        <dbReference type="EMBL" id="OQN96636.1"/>
    </source>
</evidence>
<dbReference type="PANTHER" id="PTHR14145">
    <property type="entry name" value="26S PROTESOME SUBUNIT 6"/>
    <property type="match status" value="1"/>
</dbReference>
<dbReference type="Pfam" id="PF01399">
    <property type="entry name" value="PCI"/>
    <property type="match status" value="1"/>
</dbReference>
<keyword evidence="6" id="KW-0539">Nucleus</keyword>
<reference evidence="9" key="1">
    <citation type="submission" date="2017-03" db="EMBL/GenBank/DDBJ databases">
        <title>Genomes of endolithic fungi from Antarctica.</title>
        <authorList>
            <person name="Coleine C."/>
            <person name="Masonjones S."/>
            <person name="Stajich J.E."/>
        </authorList>
    </citation>
    <scope>NUCLEOTIDE SEQUENCE [LARGE SCALE GENOMIC DNA]</scope>
    <source>
        <strain evidence="9">CCFEE 5527</strain>
    </source>
</reference>
<evidence type="ECO:0000256" key="1">
    <source>
        <dbReference type="ARBA" id="ARBA00004123"/>
    </source>
</evidence>
<comment type="similarity">
    <text evidence="3">Belongs to the CSN1 family.</text>
</comment>
<proteinExistence type="inferred from homology"/>
<dbReference type="InterPro" id="IPR036390">
    <property type="entry name" value="WH_DNA-bd_sf"/>
</dbReference>
<evidence type="ECO:0000256" key="2">
    <source>
        <dbReference type="ARBA" id="ARBA00004496"/>
    </source>
</evidence>
<organism evidence="8 9">
    <name type="scientific">Cryoendolithus antarcticus</name>
    <dbReference type="NCBI Taxonomy" id="1507870"/>
    <lineage>
        <taxon>Eukaryota</taxon>
        <taxon>Fungi</taxon>
        <taxon>Dikarya</taxon>
        <taxon>Ascomycota</taxon>
        <taxon>Pezizomycotina</taxon>
        <taxon>Dothideomycetes</taxon>
        <taxon>Dothideomycetidae</taxon>
        <taxon>Cladosporiales</taxon>
        <taxon>Cladosporiaceae</taxon>
        <taxon>Cryoendolithus</taxon>
    </lineage>
</organism>
<evidence type="ECO:0000259" key="7">
    <source>
        <dbReference type="PROSITE" id="PS50250"/>
    </source>
</evidence>
<dbReference type="SUPFAM" id="SSF46785">
    <property type="entry name" value="Winged helix' DNA-binding domain"/>
    <property type="match status" value="1"/>
</dbReference>
<gene>
    <name evidence="8" type="ORF">B0A48_17276</name>
</gene>
<dbReference type="STRING" id="1507870.A0A1V8SBW5"/>
<dbReference type="InterPro" id="IPR019585">
    <property type="entry name" value="Rpn7/CSN1"/>
</dbReference>
<protein>
    <recommendedName>
        <fullName evidence="7">PCI domain-containing protein</fullName>
    </recommendedName>
</protein>
<sequence length="491" mass="52603">MASPLPSVGTPTFDLESHTSNYTPPLLPLRLLHIAAHCPPLSHQALTLALEVIKLGKDVSLYHRATDLASLLGHADLAVKDTDWLARREDANRRELTRLEGELKGYKNNLIRESIRMGQEDLGLHLSATGGQAAAVTKEDELEATATPSMQGLVVAYTTMSRVRDYCSTPSHIAGLTLRLQQIALQQAVTAQQTGLSASPHWQNVLATSNRLKSVGVKEEEQVLLTPLAAAGAGLAHLCTSDYISAAKSFLSVPFSLATQPAVQGVNFIASTASANDIAIYGALTSLATLSREELQTKVLDSPFRAFLELEPHVRKAISLYLNAKYSACMALLSRYYADWSLDLYLGAGLSQGHSHVDRLFARIREKSITAYFSSFSSVSLSSLASTFPPTGLAPSTSREGVEKVMETEILSLISSGALNARLDAVNGTVVAPSKDARVEAHAEAGKLAEEVERGLRLRLHRVNCLISNLEIVGAGAPGGKGGKEAWGLGY</sequence>
<evidence type="ECO:0000313" key="9">
    <source>
        <dbReference type="Proteomes" id="UP000192596"/>
    </source>
</evidence>
<dbReference type="PANTHER" id="PTHR14145:SF2">
    <property type="entry name" value="COP9 SIGNALOSOME COMPLEX SUBUNIT 1"/>
    <property type="match status" value="1"/>
</dbReference>
<name>A0A1V8SBW5_9PEZI</name>
<evidence type="ECO:0000256" key="4">
    <source>
        <dbReference type="ARBA" id="ARBA00022490"/>
    </source>
</evidence>
<dbReference type="Pfam" id="PF10602">
    <property type="entry name" value="RPN7"/>
    <property type="match status" value="2"/>
</dbReference>
<evidence type="ECO:0000256" key="3">
    <source>
        <dbReference type="ARBA" id="ARBA00008793"/>
    </source>
</evidence>
<dbReference type="AlphaFoldDB" id="A0A1V8SBW5"/>
<feature type="domain" description="PCI" evidence="7">
    <location>
        <begin position="249"/>
        <end position="437"/>
    </location>
</feature>
<dbReference type="SMART" id="SM00088">
    <property type="entry name" value="PINT"/>
    <property type="match status" value="1"/>
</dbReference>